<evidence type="ECO:0000313" key="4">
    <source>
        <dbReference type="EnsemblPlants" id="EMT21629"/>
    </source>
</evidence>
<evidence type="ECO:0008006" key="5">
    <source>
        <dbReference type="Google" id="ProtNLM"/>
    </source>
</evidence>
<dbReference type="PANTHER" id="PTHR33110">
    <property type="entry name" value="F-BOX/KELCH-REPEAT PROTEIN-RELATED"/>
    <property type="match status" value="1"/>
</dbReference>
<organism evidence="4">
    <name type="scientific">Aegilops tauschii</name>
    <name type="common">Tausch's goatgrass</name>
    <name type="synonym">Aegilops squarrosa</name>
    <dbReference type="NCBI Taxonomy" id="37682"/>
    <lineage>
        <taxon>Eukaryota</taxon>
        <taxon>Viridiplantae</taxon>
        <taxon>Streptophyta</taxon>
        <taxon>Embryophyta</taxon>
        <taxon>Tracheophyta</taxon>
        <taxon>Spermatophyta</taxon>
        <taxon>Magnoliopsida</taxon>
        <taxon>Liliopsida</taxon>
        <taxon>Poales</taxon>
        <taxon>Poaceae</taxon>
        <taxon>BOP clade</taxon>
        <taxon>Pooideae</taxon>
        <taxon>Triticodae</taxon>
        <taxon>Triticeae</taxon>
        <taxon>Triticinae</taxon>
        <taxon>Aegilops</taxon>
    </lineage>
</organism>
<dbReference type="Gene3D" id="1.20.1280.50">
    <property type="match status" value="1"/>
</dbReference>
<dbReference type="InterPro" id="IPR001810">
    <property type="entry name" value="F-box_dom"/>
</dbReference>
<feature type="region of interest" description="Disordered" evidence="1">
    <location>
        <begin position="1"/>
        <end position="26"/>
    </location>
</feature>
<feature type="compositionally biased region" description="Low complexity" evidence="1">
    <location>
        <begin position="15"/>
        <end position="26"/>
    </location>
</feature>
<evidence type="ECO:0000259" key="2">
    <source>
        <dbReference type="Pfam" id="PF03478"/>
    </source>
</evidence>
<dbReference type="Pfam" id="PF12937">
    <property type="entry name" value="F-box-like"/>
    <property type="match status" value="1"/>
</dbReference>
<feature type="domain" description="KIB1-4 beta-propeller" evidence="2">
    <location>
        <begin position="163"/>
        <end position="255"/>
    </location>
</feature>
<reference evidence="4" key="1">
    <citation type="submission" date="2015-06" db="UniProtKB">
        <authorList>
            <consortium name="EnsemblPlants"/>
        </authorList>
    </citation>
    <scope>IDENTIFICATION</scope>
</reference>
<proteinExistence type="predicted"/>
<dbReference type="InterPro" id="IPR036047">
    <property type="entry name" value="F-box-like_dom_sf"/>
</dbReference>
<sequence length="309" mass="35478">MSTSRANPAGDGNGSTESSTDSTSWSNLPDDLLGNILLRVASMRDRVSLAAVCRPWRATVARLPGPPAVPLLLLWPRKSRCSWRKHLCGPDDAWVTRAPSKVDNDWPWFVGSHDGGWVATVNNHKELRIANFFSGRRGMHGHIYPPATVRRRHGPMVWDHFDSYKGCIIELNGKLSVAIRTWWLPDREPFFKLFMLVDENVDEDYEHKWAEVTGFSDYALFLGPIRSKALHVPMGADRRGLMRNHIYYSEDYRSEEDRLPGDELYSVTLEHGYHMYCKEDQSIGDGIERTRYCIMGRDYDSLWLHPPDM</sequence>
<dbReference type="EnsemblPlants" id="EMT21629">
    <property type="protein sequence ID" value="EMT21629"/>
    <property type="gene ID" value="F775_16867"/>
</dbReference>
<accession>M8BI30</accession>
<name>M8BI30_AEGTA</name>
<dbReference type="PANTHER" id="PTHR33110:SF38">
    <property type="entry name" value="DUF295 DOMAIN-CONTAINING PROTEIN"/>
    <property type="match status" value="1"/>
</dbReference>
<dbReference type="AlphaFoldDB" id="M8BI30"/>
<feature type="domain" description="F-box" evidence="3">
    <location>
        <begin position="25"/>
        <end position="59"/>
    </location>
</feature>
<protein>
    <recommendedName>
        <fullName evidence="5">DUF295 domain-containing protein</fullName>
    </recommendedName>
</protein>
<evidence type="ECO:0000256" key="1">
    <source>
        <dbReference type="SAM" id="MobiDB-lite"/>
    </source>
</evidence>
<dbReference type="InterPro" id="IPR005174">
    <property type="entry name" value="KIB1-4_b-propeller"/>
</dbReference>
<dbReference type="Pfam" id="PF03478">
    <property type="entry name" value="Beta-prop_KIB1-4"/>
    <property type="match status" value="1"/>
</dbReference>
<dbReference type="SUPFAM" id="SSF81383">
    <property type="entry name" value="F-box domain"/>
    <property type="match status" value="1"/>
</dbReference>
<evidence type="ECO:0000259" key="3">
    <source>
        <dbReference type="Pfam" id="PF12937"/>
    </source>
</evidence>